<gene>
    <name evidence="2" type="ORF">HID58_070364</name>
</gene>
<feature type="compositionally biased region" description="Low complexity" evidence="1">
    <location>
        <begin position="33"/>
        <end position="54"/>
    </location>
</feature>
<evidence type="ECO:0000256" key="1">
    <source>
        <dbReference type="SAM" id="MobiDB-lite"/>
    </source>
</evidence>
<protein>
    <submittedName>
        <fullName evidence="2">Uncharacterized protein</fullName>
    </submittedName>
</protein>
<feature type="compositionally biased region" description="Basic and acidic residues" evidence="1">
    <location>
        <begin position="1"/>
        <end position="11"/>
    </location>
</feature>
<organism evidence="2 3">
    <name type="scientific">Brassica napus</name>
    <name type="common">Rape</name>
    <dbReference type="NCBI Taxonomy" id="3708"/>
    <lineage>
        <taxon>Eukaryota</taxon>
        <taxon>Viridiplantae</taxon>
        <taxon>Streptophyta</taxon>
        <taxon>Embryophyta</taxon>
        <taxon>Tracheophyta</taxon>
        <taxon>Spermatophyta</taxon>
        <taxon>Magnoliopsida</taxon>
        <taxon>eudicotyledons</taxon>
        <taxon>Gunneridae</taxon>
        <taxon>Pentapetalae</taxon>
        <taxon>rosids</taxon>
        <taxon>malvids</taxon>
        <taxon>Brassicales</taxon>
        <taxon>Brassicaceae</taxon>
        <taxon>Brassiceae</taxon>
        <taxon>Brassica</taxon>
    </lineage>
</organism>
<evidence type="ECO:0000313" key="2">
    <source>
        <dbReference type="EMBL" id="KAH0873002.1"/>
    </source>
</evidence>
<comment type="caution">
    <text evidence="2">The sequence shown here is derived from an EMBL/GenBank/DDBJ whole genome shotgun (WGS) entry which is preliminary data.</text>
</comment>
<name>A0ABQ7YYI6_BRANA</name>
<reference evidence="2 3" key="1">
    <citation type="submission" date="2021-05" db="EMBL/GenBank/DDBJ databases">
        <title>Genome Assembly of Synthetic Allotetraploid Brassica napus Reveals Homoeologous Exchanges between Subgenomes.</title>
        <authorList>
            <person name="Davis J.T."/>
        </authorList>
    </citation>
    <scope>NUCLEOTIDE SEQUENCE [LARGE SCALE GENOMIC DNA]</scope>
    <source>
        <strain evidence="3">cv. Da-Ae</strain>
        <tissue evidence="2">Seedling</tissue>
    </source>
</reference>
<proteinExistence type="predicted"/>
<dbReference type="EMBL" id="JAGKQM010000016">
    <property type="protein sequence ID" value="KAH0873002.1"/>
    <property type="molecule type" value="Genomic_DNA"/>
</dbReference>
<sequence>MEKGETKEKNIATRVSVPSAAGDGASRTSLRISPPSFSVPSSAHSSSGSKSGSSLEWIPVAHRSTPLIRRSSSVSQDIASVTTSQFEKEEELIKSAQMILRARMEASDGHHYSFWNAADRKKMRQQQRDSIMLL</sequence>
<accession>A0ABQ7YYI6</accession>
<keyword evidence="3" id="KW-1185">Reference proteome</keyword>
<dbReference type="Proteomes" id="UP000824890">
    <property type="component" value="Unassembled WGS sequence"/>
</dbReference>
<feature type="region of interest" description="Disordered" evidence="1">
    <location>
        <begin position="1"/>
        <end position="56"/>
    </location>
</feature>
<evidence type="ECO:0000313" key="3">
    <source>
        <dbReference type="Proteomes" id="UP000824890"/>
    </source>
</evidence>